<organism evidence="1">
    <name type="scientific">viral metagenome</name>
    <dbReference type="NCBI Taxonomy" id="1070528"/>
    <lineage>
        <taxon>unclassified sequences</taxon>
        <taxon>metagenomes</taxon>
        <taxon>organismal metagenomes</taxon>
    </lineage>
</organism>
<dbReference type="EMBL" id="MN738810">
    <property type="protein sequence ID" value="QHS84658.1"/>
    <property type="molecule type" value="Genomic_DNA"/>
</dbReference>
<reference evidence="1" key="1">
    <citation type="journal article" date="2020" name="Nature">
        <title>Giant virus diversity and host interactions through global metagenomics.</title>
        <authorList>
            <person name="Schulz F."/>
            <person name="Roux S."/>
            <person name="Paez-Espino D."/>
            <person name="Jungbluth S."/>
            <person name="Walsh D.A."/>
            <person name="Denef V.J."/>
            <person name="McMahon K.D."/>
            <person name="Konstantinidis K.T."/>
            <person name="Eloe-Fadrosh E.A."/>
            <person name="Kyrpides N.C."/>
            <person name="Woyke T."/>
        </authorList>
    </citation>
    <scope>NUCLEOTIDE SEQUENCE</scope>
    <source>
        <strain evidence="1">GVMAG-S-ERX556022-25</strain>
    </source>
</reference>
<protein>
    <submittedName>
        <fullName evidence="1">Uncharacterized protein</fullName>
    </submittedName>
</protein>
<dbReference type="AlphaFoldDB" id="A0A6C0AY07"/>
<accession>A0A6C0AY07</accession>
<proteinExistence type="predicted"/>
<evidence type="ECO:0000313" key="1">
    <source>
        <dbReference type="EMBL" id="QHS84658.1"/>
    </source>
</evidence>
<name>A0A6C0AY07_9ZZZZ</name>
<sequence length="129" mass="14835">MGNFHSFLKKLDIKTLKNENHILKAENALFLKTINKLKEELRLIQNNSSLSDESIKALENKLHISVENLVNNILDNESINSSLIPDFIERKIYTNVFTILISIMKEIIEDTNINILNQKITLNMSANNL</sequence>